<dbReference type="VEuPathDB" id="TriTrypDB:LdCL_260031100"/>
<protein>
    <recommendedName>
        <fullName evidence="4">PH domain-containing protein</fullName>
    </recommendedName>
</protein>
<dbReference type="AlphaFoldDB" id="A0A504X0V0"/>
<proteinExistence type="predicted"/>
<dbReference type="SUPFAM" id="SSF82185">
    <property type="entry name" value="Histone H3 K4-specific methyltransferase SET7/9 N-terminal domain"/>
    <property type="match status" value="1"/>
</dbReference>
<dbReference type="EMBL" id="RHLC01000017">
    <property type="protein sequence ID" value="TPP41275.1"/>
    <property type="molecule type" value="Genomic_DNA"/>
</dbReference>
<feature type="region of interest" description="Disordered" evidence="1">
    <location>
        <begin position="211"/>
        <end position="242"/>
    </location>
</feature>
<gene>
    <name evidence="2" type="ORF">CGC21_32530</name>
</gene>
<sequence length="412" mass="44020">MVSVAANSSGAAEATANTLDDAGGRTIRGLVDHGRKVKATLELTSTQRHYDGEEKDEVPRGKGRMIFANDDFLRGQLRYGKQQSVHYLYYATLAGRAYLQLFFQGQPCGKGLVPASKKSGAGGGEAREATVTAASLCDDHTLAAGDASKTEAALRAAKGMRAPNTVVPAYAALLLDCPSTVVLASAEQSCTFTADAALTSTDGTLVPLAPESASEKWTDPSSTAASDSSVTTEETQGTHDAISEVSVAEADGYLDEDVAVDGAELSTAFRSASMAPLQSGAEDDGCLGWLQKRSIGCKKLSFMLSWRNRYLMLARCNDGMHVGYYEDKLCQKPMDVIRPGPAARCVVYHERCEECTLLLRTRNADRQDRCSSTLRTFSRIVDRETRFSMGLSPSEPGMSDACALLTPLAPPL</sequence>
<name>A0A504X0V0_LEIDO</name>
<evidence type="ECO:0008006" key="4">
    <source>
        <dbReference type="Google" id="ProtNLM"/>
    </source>
</evidence>
<dbReference type="VEuPathDB" id="TriTrypDB:LDHU3_26.3240"/>
<evidence type="ECO:0000256" key="1">
    <source>
        <dbReference type="SAM" id="MobiDB-lite"/>
    </source>
</evidence>
<accession>A0A504X0V0</accession>
<feature type="compositionally biased region" description="Low complexity" evidence="1">
    <location>
        <begin position="219"/>
        <end position="235"/>
    </location>
</feature>
<evidence type="ECO:0000313" key="2">
    <source>
        <dbReference type="EMBL" id="TPP41275.1"/>
    </source>
</evidence>
<comment type="caution">
    <text evidence="2">The sequence shown here is derived from an EMBL/GenBank/DDBJ whole genome shotgun (WGS) entry which is preliminary data.</text>
</comment>
<organism evidence="2 3">
    <name type="scientific">Leishmania donovani</name>
    <dbReference type="NCBI Taxonomy" id="5661"/>
    <lineage>
        <taxon>Eukaryota</taxon>
        <taxon>Discoba</taxon>
        <taxon>Euglenozoa</taxon>
        <taxon>Kinetoplastea</taxon>
        <taxon>Metakinetoplastina</taxon>
        <taxon>Trypanosomatida</taxon>
        <taxon>Trypanosomatidae</taxon>
        <taxon>Leishmaniinae</taxon>
        <taxon>Leishmania</taxon>
    </lineage>
</organism>
<evidence type="ECO:0000313" key="3">
    <source>
        <dbReference type="Proteomes" id="UP000318447"/>
    </source>
</evidence>
<dbReference type="Proteomes" id="UP000318447">
    <property type="component" value="Unassembled WGS sequence"/>
</dbReference>
<dbReference type="VEuPathDB" id="TriTrypDB:LdCL_260031000"/>
<reference evidence="3" key="1">
    <citation type="submission" date="2019-02" db="EMBL/GenBank/DDBJ databases">
        <title>FDA dAtabase for Regulatory Grade micrObial Sequences (FDA-ARGOS): Supporting development and validation of Infectious Disease Dx tests.</title>
        <authorList>
            <person name="Duncan R."/>
            <person name="Fisher C."/>
            <person name="Tallon L."/>
            <person name="Sadzewicz L."/>
            <person name="Sengamalay N."/>
            <person name="Ott S."/>
            <person name="Godinez A."/>
            <person name="Nagaraj S."/>
            <person name="Vavikolanu K."/>
            <person name="Nadendla S."/>
            <person name="Aluvathingal J."/>
            <person name="Sichtig H."/>
        </authorList>
    </citation>
    <scope>NUCLEOTIDE SEQUENCE [LARGE SCALE GENOMIC DNA]</scope>
    <source>
        <strain evidence="3">FDAARGOS_361</strain>
    </source>
</reference>